<comment type="caution">
    <text evidence="2">The sequence shown here is derived from an EMBL/GenBank/DDBJ whole genome shotgun (WGS) entry which is preliminary data.</text>
</comment>
<dbReference type="EMBL" id="JAYMYR010000010">
    <property type="protein sequence ID" value="KAK7335656.1"/>
    <property type="molecule type" value="Genomic_DNA"/>
</dbReference>
<dbReference type="Proteomes" id="UP001374584">
    <property type="component" value="Unassembled WGS sequence"/>
</dbReference>
<organism evidence="2 3">
    <name type="scientific">Phaseolus coccineus</name>
    <name type="common">Scarlet runner bean</name>
    <name type="synonym">Phaseolus multiflorus</name>
    <dbReference type="NCBI Taxonomy" id="3886"/>
    <lineage>
        <taxon>Eukaryota</taxon>
        <taxon>Viridiplantae</taxon>
        <taxon>Streptophyta</taxon>
        <taxon>Embryophyta</taxon>
        <taxon>Tracheophyta</taxon>
        <taxon>Spermatophyta</taxon>
        <taxon>Magnoliopsida</taxon>
        <taxon>eudicotyledons</taxon>
        <taxon>Gunneridae</taxon>
        <taxon>Pentapetalae</taxon>
        <taxon>rosids</taxon>
        <taxon>fabids</taxon>
        <taxon>Fabales</taxon>
        <taxon>Fabaceae</taxon>
        <taxon>Papilionoideae</taxon>
        <taxon>50 kb inversion clade</taxon>
        <taxon>NPAAA clade</taxon>
        <taxon>indigoferoid/millettioid clade</taxon>
        <taxon>Phaseoleae</taxon>
        <taxon>Phaseolus</taxon>
    </lineage>
</organism>
<evidence type="ECO:0000313" key="2">
    <source>
        <dbReference type="EMBL" id="KAK7335656.1"/>
    </source>
</evidence>
<keyword evidence="1" id="KW-1133">Transmembrane helix</keyword>
<evidence type="ECO:0000313" key="3">
    <source>
        <dbReference type="Proteomes" id="UP001374584"/>
    </source>
</evidence>
<name>A0AAN9LGW9_PHACN</name>
<proteinExistence type="predicted"/>
<gene>
    <name evidence="2" type="ORF">VNO80_27613</name>
</gene>
<keyword evidence="1" id="KW-0812">Transmembrane</keyword>
<sequence length="69" mass="7612">MYASFYSQVQVSLHLKKRALLLIPVYHGMCTGSFFLICSLEDVLMGLELASNRVGVGSICKRKLLSFAG</sequence>
<dbReference type="AlphaFoldDB" id="A0AAN9LGW9"/>
<evidence type="ECO:0000256" key="1">
    <source>
        <dbReference type="SAM" id="Phobius"/>
    </source>
</evidence>
<reference evidence="2 3" key="1">
    <citation type="submission" date="2024-01" db="EMBL/GenBank/DDBJ databases">
        <title>The genomes of 5 underutilized Papilionoideae crops provide insights into root nodulation and disease resistanc.</title>
        <authorList>
            <person name="Jiang F."/>
        </authorList>
    </citation>
    <scope>NUCLEOTIDE SEQUENCE [LARGE SCALE GENOMIC DNA]</scope>
    <source>
        <strain evidence="2">JINMINGXINNONG_FW02</strain>
        <tissue evidence="2">Leaves</tissue>
    </source>
</reference>
<protein>
    <submittedName>
        <fullName evidence="2">Uncharacterized protein</fullName>
    </submittedName>
</protein>
<keyword evidence="1" id="KW-0472">Membrane</keyword>
<accession>A0AAN9LGW9</accession>
<keyword evidence="3" id="KW-1185">Reference proteome</keyword>
<feature type="transmembrane region" description="Helical" evidence="1">
    <location>
        <begin position="20"/>
        <end position="40"/>
    </location>
</feature>